<organism evidence="2 3">
    <name type="scientific">Byssothecium circinans</name>
    <dbReference type="NCBI Taxonomy" id="147558"/>
    <lineage>
        <taxon>Eukaryota</taxon>
        <taxon>Fungi</taxon>
        <taxon>Dikarya</taxon>
        <taxon>Ascomycota</taxon>
        <taxon>Pezizomycotina</taxon>
        <taxon>Dothideomycetes</taxon>
        <taxon>Pleosporomycetidae</taxon>
        <taxon>Pleosporales</taxon>
        <taxon>Massarineae</taxon>
        <taxon>Massarinaceae</taxon>
        <taxon>Byssothecium</taxon>
    </lineage>
</organism>
<keyword evidence="1" id="KW-1133">Transmembrane helix</keyword>
<gene>
    <name evidence="2" type="ORF">CC80DRAFT_594697</name>
</gene>
<dbReference type="OrthoDB" id="3560543at2759"/>
<keyword evidence="3" id="KW-1185">Reference proteome</keyword>
<name>A0A6A5TRQ3_9PLEO</name>
<dbReference type="AlphaFoldDB" id="A0A6A5TRQ3"/>
<reference evidence="2" key="1">
    <citation type="journal article" date="2020" name="Stud. Mycol.">
        <title>101 Dothideomycetes genomes: a test case for predicting lifestyles and emergence of pathogens.</title>
        <authorList>
            <person name="Haridas S."/>
            <person name="Albert R."/>
            <person name="Binder M."/>
            <person name="Bloem J."/>
            <person name="Labutti K."/>
            <person name="Salamov A."/>
            <person name="Andreopoulos B."/>
            <person name="Baker S."/>
            <person name="Barry K."/>
            <person name="Bills G."/>
            <person name="Bluhm B."/>
            <person name="Cannon C."/>
            <person name="Castanera R."/>
            <person name="Culley D."/>
            <person name="Daum C."/>
            <person name="Ezra D."/>
            <person name="Gonzalez J."/>
            <person name="Henrissat B."/>
            <person name="Kuo A."/>
            <person name="Liang C."/>
            <person name="Lipzen A."/>
            <person name="Lutzoni F."/>
            <person name="Magnuson J."/>
            <person name="Mondo S."/>
            <person name="Nolan M."/>
            <person name="Ohm R."/>
            <person name="Pangilinan J."/>
            <person name="Park H.-J."/>
            <person name="Ramirez L."/>
            <person name="Alfaro M."/>
            <person name="Sun H."/>
            <person name="Tritt A."/>
            <person name="Yoshinaga Y."/>
            <person name="Zwiers L.-H."/>
            <person name="Turgeon B."/>
            <person name="Goodwin S."/>
            <person name="Spatafora J."/>
            <person name="Crous P."/>
            <person name="Grigoriev I."/>
        </authorList>
    </citation>
    <scope>NUCLEOTIDE SEQUENCE</scope>
    <source>
        <strain evidence="2">CBS 675.92</strain>
    </source>
</reference>
<feature type="transmembrane region" description="Helical" evidence="1">
    <location>
        <begin position="83"/>
        <end position="105"/>
    </location>
</feature>
<feature type="transmembrane region" description="Helical" evidence="1">
    <location>
        <begin position="139"/>
        <end position="162"/>
    </location>
</feature>
<evidence type="ECO:0000256" key="1">
    <source>
        <dbReference type="SAM" id="Phobius"/>
    </source>
</evidence>
<dbReference type="EMBL" id="ML976996">
    <property type="protein sequence ID" value="KAF1955088.1"/>
    <property type="molecule type" value="Genomic_DNA"/>
</dbReference>
<evidence type="ECO:0000313" key="2">
    <source>
        <dbReference type="EMBL" id="KAF1955088.1"/>
    </source>
</evidence>
<dbReference type="Proteomes" id="UP000800035">
    <property type="component" value="Unassembled WGS sequence"/>
</dbReference>
<feature type="transmembrane region" description="Helical" evidence="1">
    <location>
        <begin position="112"/>
        <end position="133"/>
    </location>
</feature>
<evidence type="ECO:0000313" key="3">
    <source>
        <dbReference type="Proteomes" id="UP000800035"/>
    </source>
</evidence>
<protein>
    <submittedName>
        <fullName evidence="2">Uncharacterized protein</fullName>
    </submittedName>
</protein>
<keyword evidence="1" id="KW-0472">Membrane</keyword>
<proteinExistence type="predicted"/>
<sequence>MGTLDVLTKNAIGDKYTMLDDIGNVIGISEGAISSAETYQEREPSASLRDSLDNFSWHRSGPMLAYAWNYSDHGPGSWAEENFFFLLQANVMQTFGLAVTGITLSRSKSVPLIAWWLPSIFAVAMSFASPVLYCFVSTWWSSFFTVVAGSIQVFLVLQVALYGV</sequence>
<accession>A0A6A5TRQ3</accession>
<keyword evidence="1" id="KW-0812">Transmembrane</keyword>